<reference evidence="1 2" key="1">
    <citation type="submission" date="2024-07" db="EMBL/GenBank/DDBJ databases">
        <title>Section-level genome sequencing and comparative genomics of Aspergillus sections Usti and Cavernicolus.</title>
        <authorList>
            <consortium name="Lawrence Berkeley National Laboratory"/>
            <person name="Nybo J.L."/>
            <person name="Vesth T.C."/>
            <person name="Theobald S."/>
            <person name="Frisvad J.C."/>
            <person name="Larsen T.O."/>
            <person name="Kjaerboelling I."/>
            <person name="Rothschild-Mancinelli K."/>
            <person name="Lyhne E.K."/>
            <person name="Kogle M.E."/>
            <person name="Barry K."/>
            <person name="Clum A."/>
            <person name="Na H."/>
            <person name="Ledsgaard L."/>
            <person name="Lin J."/>
            <person name="Lipzen A."/>
            <person name="Kuo A."/>
            <person name="Riley R."/>
            <person name="Mondo S."/>
            <person name="Labutti K."/>
            <person name="Haridas S."/>
            <person name="Pangalinan J."/>
            <person name="Salamov A.A."/>
            <person name="Simmons B.A."/>
            <person name="Magnuson J.K."/>
            <person name="Chen J."/>
            <person name="Drula E."/>
            <person name="Henrissat B."/>
            <person name="Wiebenga A."/>
            <person name="Lubbers R.J."/>
            <person name="Gomes A.C."/>
            <person name="Macurrencykelacurrency M.R."/>
            <person name="Stajich J."/>
            <person name="Grigoriev I.V."/>
            <person name="Mortensen U.H."/>
            <person name="De Vries R.P."/>
            <person name="Baker S.E."/>
            <person name="Andersen M.R."/>
        </authorList>
    </citation>
    <scope>NUCLEOTIDE SEQUENCE [LARGE SCALE GENOMIC DNA]</scope>
    <source>
        <strain evidence="1 2">CBS 449.75</strain>
    </source>
</reference>
<gene>
    <name evidence="1" type="ORF">BJX67DRAFT_376238</name>
</gene>
<dbReference type="Proteomes" id="UP001610432">
    <property type="component" value="Unassembled WGS sequence"/>
</dbReference>
<dbReference type="RefSeq" id="XP_070891394.1">
    <property type="nucleotide sequence ID" value="XM_071031840.1"/>
</dbReference>
<organism evidence="1 2">
    <name type="scientific">Aspergillus lucknowensis</name>
    <dbReference type="NCBI Taxonomy" id="176173"/>
    <lineage>
        <taxon>Eukaryota</taxon>
        <taxon>Fungi</taxon>
        <taxon>Dikarya</taxon>
        <taxon>Ascomycota</taxon>
        <taxon>Pezizomycotina</taxon>
        <taxon>Eurotiomycetes</taxon>
        <taxon>Eurotiomycetidae</taxon>
        <taxon>Eurotiales</taxon>
        <taxon>Aspergillaceae</taxon>
        <taxon>Aspergillus</taxon>
        <taxon>Aspergillus subgen. Nidulantes</taxon>
    </lineage>
</organism>
<protein>
    <submittedName>
        <fullName evidence="1">Uncharacterized protein</fullName>
    </submittedName>
</protein>
<name>A0ABR4M723_9EURO</name>
<accession>A0ABR4M723</accession>
<evidence type="ECO:0000313" key="2">
    <source>
        <dbReference type="Proteomes" id="UP001610432"/>
    </source>
</evidence>
<comment type="caution">
    <text evidence="1">The sequence shown here is derived from an EMBL/GenBank/DDBJ whole genome shotgun (WGS) entry which is preliminary data.</text>
</comment>
<dbReference type="EMBL" id="JBFXLQ010000001">
    <property type="protein sequence ID" value="KAL2872415.1"/>
    <property type="molecule type" value="Genomic_DNA"/>
</dbReference>
<proteinExistence type="predicted"/>
<dbReference type="GeneID" id="98146912"/>
<evidence type="ECO:0000313" key="1">
    <source>
        <dbReference type="EMBL" id="KAL2872415.1"/>
    </source>
</evidence>
<keyword evidence="2" id="KW-1185">Reference proteome</keyword>
<sequence length="70" mass="8155">MVIICARQQYFEVRGATLRAPVFYRAVLFPAYTFNVYLWSLRLQLAVDIVLAIKERPRVREVVLCGLQLP</sequence>